<dbReference type="GO" id="GO:0004518">
    <property type="term" value="F:nuclease activity"/>
    <property type="evidence" value="ECO:0007669"/>
    <property type="project" value="InterPro"/>
</dbReference>
<dbReference type="EMBL" id="JAMZMK010005347">
    <property type="protein sequence ID" value="KAI7753679.1"/>
    <property type="molecule type" value="Genomic_DNA"/>
</dbReference>
<proteinExistence type="predicted"/>
<evidence type="ECO:0000313" key="1">
    <source>
        <dbReference type="EMBL" id="KAI7753679.1"/>
    </source>
</evidence>
<organism evidence="1 2">
    <name type="scientific">Ambrosia artemisiifolia</name>
    <name type="common">Common ragweed</name>
    <dbReference type="NCBI Taxonomy" id="4212"/>
    <lineage>
        <taxon>Eukaryota</taxon>
        <taxon>Viridiplantae</taxon>
        <taxon>Streptophyta</taxon>
        <taxon>Embryophyta</taxon>
        <taxon>Tracheophyta</taxon>
        <taxon>Spermatophyta</taxon>
        <taxon>Magnoliopsida</taxon>
        <taxon>eudicotyledons</taxon>
        <taxon>Gunneridae</taxon>
        <taxon>Pentapetalae</taxon>
        <taxon>asterids</taxon>
        <taxon>campanulids</taxon>
        <taxon>Asterales</taxon>
        <taxon>Asteraceae</taxon>
        <taxon>Asteroideae</taxon>
        <taxon>Heliantheae alliance</taxon>
        <taxon>Heliantheae</taxon>
        <taxon>Ambrosia</taxon>
    </lineage>
</organism>
<protein>
    <submittedName>
        <fullName evidence="1">Uncharacterized protein</fullName>
    </submittedName>
</protein>
<keyword evidence="2" id="KW-1185">Reference proteome</keyword>
<dbReference type="InterPro" id="IPR036104">
    <property type="entry name" value="BFN_sf"/>
</dbReference>
<name>A0AAD5D6B4_AMBAR</name>
<dbReference type="Gene3D" id="3.10.690.10">
    <property type="entry name" value="Bifunctional nuclease domain"/>
    <property type="match status" value="1"/>
</dbReference>
<evidence type="ECO:0000313" key="2">
    <source>
        <dbReference type="Proteomes" id="UP001206925"/>
    </source>
</evidence>
<dbReference type="Proteomes" id="UP001206925">
    <property type="component" value="Unassembled WGS sequence"/>
</dbReference>
<sequence>MSNIHFHKPGTTDIIRVDARPSDAINVAQQCRVTKPLNNMLYVYLLKKI</sequence>
<comment type="caution">
    <text evidence="1">The sequence shown here is derived from an EMBL/GenBank/DDBJ whole genome shotgun (WGS) entry which is preliminary data.</text>
</comment>
<accession>A0AAD5D6B4</accession>
<dbReference type="SUPFAM" id="SSF103256">
    <property type="entry name" value="Hypothetical protein TM0160"/>
    <property type="match status" value="1"/>
</dbReference>
<dbReference type="AlphaFoldDB" id="A0AAD5D6B4"/>
<gene>
    <name evidence="1" type="ORF">M8C21_017622</name>
</gene>
<reference evidence="1" key="1">
    <citation type="submission" date="2022-06" db="EMBL/GenBank/DDBJ databases">
        <title>Uncovering the hologenomic basis of an extraordinary plant invasion.</title>
        <authorList>
            <person name="Bieker V.C."/>
            <person name="Martin M.D."/>
            <person name="Gilbert T."/>
            <person name="Hodgins K."/>
            <person name="Battlay P."/>
            <person name="Petersen B."/>
            <person name="Wilson J."/>
        </authorList>
    </citation>
    <scope>NUCLEOTIDE SEQUENCE</scope>
    <source>
        <strain evidence="1">AA19_3_7</strain>
        <tissue evidence="1">Leaf</tissue>
    </source>
</reference>